<dbReference type="Pfam" id="PF01796">
    <property type="entry name" value="OB_ChsH2_C"/>
    <property type="match status" value="1"/>
</dbReference>
<name>A0ABD6AFP3_9EURY</name>
<keyword evidence="4" id="KW-1185">Reference proteome</keyword>
<dbReference type="AlphaFoldDB" id="A0ABD6AFP3"/>
<dbReference type="RefSeq" id="WP_276306518.1">
    <property type="nucleotide sequence ID" value="NZ_CP119993.1"/>
</dbReference>
<gene>
    <name evidence="3" type="ORF">ACFQPE_17860</name>
</gene>
<dbReference type="SUPFAM" id="SSF50249">
    <property type="entry name" value="Nucleic acid-binding proteins"/>
    <property type="match status" value="1"/>
</dbReference>
<dbReference type="InterPro" id="IPR012340">
    <property type="entry name" value="NA-bd_OB-fold"/>
</dbReference>
<feature type="domain" description="ChsH2 rubredoxin-like zinc ribbon" evidence="2">
    <location>
        <begin position="29"/>
        <end position="58"/>
    </location>
</feature>
<comment type="caution">
    <text evidence="3">The sequence shown here is derived from an EMBL/GenBank/DDBJ whole genome shotgun (WGS) entry which is preliminary data.</text>
</comment>
<dbReference type="GeneID" id="79317168"/>
<evidence type="ECO:0000259" key="2">
    <source>
        <dbReference type="Pfam" id="PF12172"/>
    </source>
</evidence>
<dbReference type="EMBL" id="JBHTBF010000003">
    <property type="protein sequence ID" value="MFC7318643.1"/>
    <property type="molecule type" value="Genomic_DNA"/>
</dbReference>
<dbReference type="InterPro" id="IPR002878">
    <property type="entry name" value="ChsH2_C"/>
</dbReference>
<dbReference type="PANTHER" id="PTHR34075:SF5">
    <property type="entry name" value="BLR3430 PROTEIN"/>
    <property type="match status" value="1"/>
</dbReference>
<dbReference type="PANTHER" id="PTHR34075">
    <property type="entry name" value="BLR3430 PROTEIN"/>
    <property type="match status" value="1"/>
</dbReference>
<organism evidence="3 4">
    <name type="scientific">Halomarina halobia</name>
    <dbReference type="NCBI Taxonomy" id="3033386"/>
    <lineage>
        <taxon>Archaea</taxon>
        <taxon>Methanobacteriati</taxon>
        <taxon>Methanobacteriota</taxon>
        <taxon>Stenosarchaea group</taxon>
        <taxon>Halobacteria</taxon>
        <taxon>Halobacteriales</taxon>
        <taxon>Natronomonadaceae</taxon>
        <taxon>Halomarina</taxon>
    </lineage>
</organism>
<dbReference type="InterPro" id="IPR052513">
    <property type="entry name" value="Thioester_dehydratase-like"/>
</dbReference>
<feature type="domain" description="ChsH2 C-terminal OB-fold" evidence="1">
    <location>
        <begin position="61"/>
        <end position="120"/>
    </location>
</feature>
<accession>A0ABD6AFP3</accession>
<proteinExistence type="predicted"/>
<dbReference type="Pfam" id="PF12172">
    <property type="entry name" value="zf-ChsH2"/>
    <property type="match status" value="1"/>
</dbReference>
<dbReference type="Gene3D" id="6.10.30.10">
    <property type="match status" value="1"/>
</dbReference>
<evidence type="ECO:0000313" key="4">
    <source>
        <dbReference type="Proteomes" id="UP001596547"/>
    </source>
</evidence>
<protein>
    <submittedName>
        <fullName evidence="3">Zn-ribbon domain-containing OB-fold protein</fullName>
    </submittedName>
</protein>
<reference evidence="3 4" key="1">
    <citation type="journal article" date="2019" name="Int. J. Syst. Evol. Microbiol.">
        <title>The Global Catalogue of Microorganisms (GCM) 10K type strain sequencing project: providing services to taxonomists for standard genome sequencing and annotation.</title>
        <authorList>
            <consortium name="The Broad Institute Genomics Platform"/>
            <consortium name="The Broad Institute Genome Sequencing Center for Infectious Disease"/>
            <person name="Wu L."/>
            <person name="Ma J."/>
        </authorList>
    </citation>
    <scope>NUCLEOTIDE SEQUENCE [LARGE SCALE GENOMIC DNA]</scope>
    <source>
        <strain evidence="3 4">PSR21</strain>
    </source>
</reference>
<evidence type="ECO:0000259" key="1">
    <source>
        <dbReference type="Pfam" id="PF01796"/>
    </source>
</evidence>
<sequence length="148" mass="16179">MAGRVHPAYDESSRLVVDGSIRVAEDGAPALVGTECNDCGFVVFPRRSFCRNCLSETVADVDLSREGELRTYTVAHTGQEGFEPPYAFGFVHLPEGVRLYSLIEGWESATMAVGAPVELTLDEITRDPRTDEPLFGHKFRLLGGDGDD</sequence>
<evidence type="ECO:0000313" key="3">
    <source>
        <dbReference type="EMBL" id="MFC7318643.1"/>
    </source>
</evidence>
<dbReference type="Proteomes" id="UP001596547">
    <property type="component" value="Unassembled WGS sequence"/>
</dbReference>
<dbReference type="InterPro" id="IPR022002">
    <property type="entry name" value="ChsH2_Znr"/>
</dbReference>